<dbReference type="FunFam" id="2.60.40.10:FF:000037">
    <property type="entry name" value="Unc-5 netrin receptor C"/>
    <property type="match status" value="1"/>
</dbReference>
<dbReference type="PROSITE" id="PS50092">
    <property type="entry name" value="TSP1"/>
    <property type="match status" value="2"/>
</dbReference>
<dbReference type="GeneTree" id="ENSGT00950000182815"/>
<dbReference type="InterPro" id="IPR000488">
    <property type="entry name" value="Death_dom"/>
</dbReference>
<keyword evidence="18" id="KW-1185">Reference proteome</keyword>
<dbReference type="SMART" id="SM00408">
    <property type="entry name" value="IGc2"/>
    <property type="match status" value="1"/>
</dbReference>
<dbReference type="AlphaFoldDB" id="A0A674CCF7"/>
<dbReference type="Ensembl" id="ENSSTUT00000086372.1">
    <property type="protein sequence ID" value="ENSSTUP00000081144.1"/>
    <property type="gene ID" value="ENSSTUG00000034129.1"/>
</dbReference>
<dbReference type="InterPro" id="IPR000906">
    <property type="entry name" value="ZU5_dom"/>
</dbReference>
<evidence type="ECO:0000256" key="9">
    <source>
        <dbReference type="ARBA" id="ARBA00023136"/>
    </source>
</evidence>
<evidence type="ECO:0000313" key="18">
    <source>
        <dbReference type="Proteomes" id="UP000472277"/>
    </source>
</evidence>
<organism evidence="17 18">
    <name type="scientific">Salmo trutta</name>
    <name type="common">Brown trout</name>
    <dbReference type="NCBI Taxonomy" id="8032"/>
    <lineage>
        <taxon>Eukaryota</taxon>
        <taxon>Metazoa</taxon>
        <taxon>Chordata</taxon>
        <taxon>Craniata</taxon>
        <taxon>Vertebrata</taxon>
        <taxon>Euteleostomi</taxon>
        <taxon>Actinopterygii</taxon>
        <taxon>Neopterygii</taxon>
        <taxon>Teleostei</taxon>
        <taxon>Protacanthopterygii</taxon>
        <taxon>Salmoniformes</taxon>
        <taxon>Salmonidae</taxon>
        <taxon>Salmoninae</taxon>
        <taxon>Salmo</taxon>
    </lineage>
</organism>
<dbReference type="InterPro" id="IPR003598">
    <property type="entry name" value="Ig_sub2"/>
</dbReference>
<gene>
    <name evidence="17" type="primary">UNC5C</name>
    <name evidence="17" type="synonym">unc5ca</name>
</gene>
<keyword evidence="6" id="KW-0732">Signal</keyword>
<keyword evidence="11 14" id="KW-0675">Receptor</keyword>
<dbReference type="InterPro" id="IPR013783">
    <property type="entry name" value="Ig-like_fold"/>
</dbReference>
<dbReference type="FunFam" id="1.10.533.10:FF:000001">
    <property type="entry name" value="Unc-5 netrin receptor B"/>
    <property type="match status" value="1"/>
</dbReference>
<dbReference type="InterPro" id="IPR036179">
    <property type="entry name" value="Ig-like_dom_sf"/>
</dbReference>
<keyword evidence="3 14" id="KW-0217">Developmental protein</keyword>
<dbReference type="InterPro" id="IPR033772">
    <property type="entry name" value="UPA"/>
</dbReference>
<dbReference type="InterPro" id="IPR007110">
    <property type="entry name" value="Ig-like_dom"/>
</dbReference>
<evidence type="ECO:0000313" key="17">
    <source>
        <dbReference type="Ensembl" id="ENSSTUP00000081144.1"/>
    </source>
</evidence>
<dbReference type="InterPro" id="IPR037936">
    <property type="entry name" value="UNC5A-D"/>
</dbReference>
<keyword evidence="4" id="KW-1003">Cell membrane</keyword>
<evidence type="ECO:0000259" key="16">
    <source>
        <dbReference type="PROSITE" id="PS51145"/>
    </source>
</evidence>
<proteinExistence type="inferred from homology"/>
<accession>A0A674CCF7</accession>
<dbReference type="InterPro" id="IPR013098">
    <property type="entry name" value="Ig_I-set"/>
</dbReference>
<dbReference type="InterPro" id="IPR036383">
    <property type="entry name" value="TSP1_rpt_sf"/>
</dbReference>
<dbReference type="SMART" id="SM00218">
    <property type="entry name" value="ZU5"/>
    <property type="match status" value="1"/>
</dbReference>
<dbReference type="Proteomes" id="UP000472277">
    <property type="component" value="Chromosome 27"/>
</dbReference>
<dbReference type="SMART" id="SM00409">
    <property type="entry name" value="IG"/>
    <property type="match status" value="1"/>
</dbReference>
<dbReference type="Pfam" id="PF00531">
    <property type="entry name" value="Death"/>
    <property type="match status" value="1"/>
</dbReference>
<dbReference type="GO" id="GO:0007411">
    <property type="term" value="P:axon guidance"/>
    <property type="evidence" value="ECO:0007669"/>
    <property type="project" value="TreeGrafter"/>
</dbReference>
<evidence type="ECO:0000256" key="11">
    <source>
        <dbReference type="ARBA" id="ARBA00023170"/>
    </source>
</evidence>
<dbReference type="GO" id="GO:0005886">
    <property type="term" value="C:plasma membrane"/>
    <property type="evidence" value="ECO:0007669"/>
    <property type="project" value="UniProtKB-SubCell"/>
</dbReference>
<keyword evidence="5 14" id="KW-0812">Transmembrane</keyword>
<dbReference type="InterPro" id="IPR057755">
    <property type="entry name" value="UNC5A-D-like_N"/>
</dbReference>
<dbReference type="FunFam" id="2.20.100.10:FF:000002">
    <property type="entry name" value="Unc-5 netrin receptor C"/>
    <property type="match status" value="1"/>
</dbReference>
<feature type="domain" description="Ig-like" evidence="15">
    <location>
        <begin position="147"/>
        <end position="228"/>
    </location>
</feature>
<dbReference type="InterPro" id="IPR000884">
    <property type="entry name" value="TSP1_rpt"/>
</dbReference>
<dbReference type="FunFam" id="2.60.40.10:FF:000039">
    <property type="entry name" value="Unc-5 netrin receptor C"/>
    <property type="match status" value="1"/>
</dbReference>
<comment type="subcellular location">
    <subcellularLocation>
        <location evidence="1 14">Cell membrane</location>
        <topology evidence="1 14">Single-pass type I membrane protein</topology>
    </subcellularLocation>
</comment>
<dbReference type="GO" id="GO:0005042">
    <property type="term" value="F:netrin receptor activity"/>
    <property type="evidence" value="ECO:0007669"/>
    <property type="project" value="UniProtKB-UniRule"/>
</dbReference>
<dbReference type="PRINTS" id="PR01705">
    <property type="entry name" value="TSP1REPEAT"/>
</dbReference>
<evidence type="ECO:0000256" key="6">
    <source>
        <dbReference type="ARBA" id="ARBA00022729"/>
    </source>
</evidence>
<keyword evidence="9 14" id="KW-0472">Membrane</keyword>
<evidence type="ECO:0000256" key="3">
    <source>
        <dbReference type="ARBA" id="ARBA00022473"/>
    </source>
</evidence>
<dbReference type="Pfam" id="PF07679">
    <property type="entry name" value="I-set"/>
    <property type="match status" value="1"/>
</dbReference>
<evidence type="ECO:0000256" key="12">
    <source>
        <dbReference type="ARBA" id="ARBA00023180"/>
    </source>
</evidence>
<dbReference type="InterPro" id="IPR003599">
    <property type="entry name" value="Ig_sub"/>
</dbReference>
<dbReference type="Gene3D" id="2.60.220.30">
    <property type="match status" value="1"/>
</dbReference>
<dbReference type="SMART" id="SM00209">
    <property type="entry name" value="TSP1"/>
    <property type="match status" value="2"/>
</dbReference>
<dbReference type="PROSITE" id="PS51145">
    <property type="entry name" value="ZU5"/>
    <property type="match status" value="1"/>
</dbReference>
<evidence type="ECO:0000256" key="8">
    <source>
        <dbReference type="ARBA" id="ARBA00022989"/>
    </source>
</evidence>
<comment type="similarity">
    <text evidence="2 14">Belongs to the unc-5 family.</text>
</comment>
<evidence type="ECO:0000256" key="4">
    <source>
        <dbReference type="ARBA" id="ARBA00022475"/>
    </source>
</evidence>
<dbReference type="SMART" id="SM00005">
    <property type="entry name" value="DEATH"/>
    <property type="match status" value="1"/>
</dbReference>
<keyword evidence="13 14" id="KW-0393">Immunoglobulin domain</keyword>
<evidence type="ECO:0000256" key="13">
    <source>
        <dbReference type="ARBA" id="ARBA00023319"/>
    </source>
</evidence>
<evidence type="ECO:0000256" key="14">
    <source>
        <dbReference type="RuleBase" id="RU367033"/>
    </source>
</evidence>
<evidence type="ECO:0000256" key="10">
    <source>
        <dbReference type="ARBA" id="ARBA00023157"/>
    </source>
</evidence>
<keyword evidence="8 14" id="KW-1133">Transmembrane helix</keyword>
<reference evidence="17" key="2">
    <citation type="submission" date="2025-09" db="UniProtKB">
        <authorList>
            <consortium name="Ensembl"/>
        </authorList>
    </citation>
    <scope>IDENTIFICATION</scope>
</reference>
<name>A0A674CCF7_SALTR</name>
<dbReference type="Pfam" id="PF00791">
    <property type="entry name" value="ZU5"/>
    <property type="match status" value="1"/>
</dbReference>
<evidence type="ECO:0000256" key="7">
    <source>
        <dbReference type="ARBA" id="ARBA00022737"/>
    </source>
</evidence>
<dbReference type="Gene3D" id="2.60.40.10">
    <property type="entry name" value="Immunoglobulins"/>
    <property type="match status" value="2"/>
</dbReference>
<dbReference type="SUPFAM" id="SSF82895">
    <property type="entry name" value="TSP-1 type 1 repeat"/>
    <property type="match status" value="2"/>
</dbReference>
<dbReference type="FunFam" id="2.60.220.30:FF:000003">
    <property type="entry name" value="Unc-5 netrin receptor C"/>
    <property type="match status" value="1"/>
</dbReference>
<keyword evidence="12" id="KW-0325">Glycoprotein</keyword>
<keyword evidence="7" id="KW-0677">Repeat</keyword>
<dbReference type="PROSITE" id="PS50835">
    <property type="entry name" value="IG_LIKE"/>
    <property type="match status" value="1"/>
</dbReference>
<dbReference type="FunFam" id="2.20.100.10:FF:000008">
    <property type="entry name" value="Unc-5 netrin receptor C"/>
    <property type="match status" value="1"/>
</dbReference>
<dbReference type="Pfam" id="PF25609">
    <property type="entry name" value="Unc5_NetrinR_N"/>
    <property type="match status" value="1"/>
</dbReference>
<dbReference type="SUPFAM" id="SSF47986">
    <property type="entry name" value="DEATH domain"/>
    <property type="match status" value="1"/>
</dbReference>
<dbReference type="InterPro" id="IPR011029">
    <property type="entry name" value="DEATH-like_dom_sf"/>
</dbReference>
<keyword evidence="10" id="KW-1015">Disulfide bond</keyword>
<protein>
    <recommendedName>
        <fullName evidence="14">Netrin receptor UNC5</fullName>
    </recommendedName>
</protein>
<comment type="function">
    <text evidence="14">Receptor for netrin required for axon guidance. Mediates axon repulsion of neuronal growth cones in the developing nervous system upon ligand binding.</text>
</comment>
<dbReference type="Gene3D" id="1.10.533.10">
    <property type="entry name" value="Death Domain, Fas"/>
    <property type="match status" value="1"/>
</dbReference>
<evidence type="ECO:0000256" key="2">
    <source>
        <dbReference type="ARBA" id="ARBA00009844"/>
    </source>
</evidence>
<feature type="domain" description="ZU5" evidence="16">
    <location>
        <begin position="522"/>
        <end position="656"/>
    </location>
</feature>
<dbReference type="Pfam" id="PF00090">
    <property type="entry name" value="TSP_1"/>
    <property type="match status" value="2"/>
</dbReference>
<dbReference type="SUPFAM" id="SSF48726">
    <property type="entry name" value="Immunoglobulin"/>
    <property type="match status" value="2"/>
</dbReference>
<dbReference type="PANTHER" id="PTHR12582:SF7">
    <property type="entry name" value="NETRIN RECEPTOR UNC5C"/>
    <property type="match status" value="1"/>
</dbReference>
<sequence length="910" mass="100994">VFTISIAAVRDEDDFLGLGELPETFPSDPPEPLPHFLMEPEEAYIVKNKPVNLYCKATPATQIYFKCNSEWVHQKDHTVEERVDENSGLVVREASIEIFRQQVDELFGPEDFWCQCVAWSSAGTTKSRKAHVRIAYLRKTFDQEPLGKEVSLEQEVLLQCRPPEGIPAAEVEWLKNEEIIDPADDRNFYITIDHNLIIKQARLSDTANYTCVAKNIVAKRRSTTATVIVYVNGGWSTWTEWSVCNSRCGRGYQKRTRSCTNPAPLNGGAPCDGQATQKLACTSLCTVDGLWTEWSKWSTCGTECTHWRRRECNAPAPKNGGKDCEGMVLQSQNCTDGLCMQSSLYQLSTEPNADSDLGFSSAPSTENMALYVGIVIAVIMCLVISVIVALFVYRKTHRDFDSDIIDSSALNGGFQSVNIKTARSADLLTAPPDLTNAAAMYRGPVYALHDVSDKIPMTNSPLLDPLPNLKIKVYNSSGLVTPSEDLSDFSSKLSSMVTQSLLDSENMNLRNQSLARTRDPSCTAAGSFNSQGGHLIVPNSGVSLLVPAGAVPQGRVYEMYVTVHRKDSMRPPVEDVQTVLSPVVSCGPPGALLTRPVILTIHHCAEADGDDWQIQLKNQLNQGQWEDVVVVGEENFTTPCYIQMDEEACHLLTETLGTYCLVGQSVSKAAAKRLKLAIFGPVSSTTLEYHIRVYCLDDTQDALKEVLQMETQMGGKLLDEPKTLNFKDSTHNLLVIDHVHLYWSARLEIPFYQVWSGCQRTLHCTFTLERFSSSTTELSCKLCVRQVEGEGQIFQLSSTLSEDTQNIDTSLMDPASNITTLVGLNAFRIPLSIRQKLCGSLDAPQTRGSNDWRMLAHKLNLDRYLNYFATKSSPTGVILDLWEAQHFPDGNLNRLAAVLEEMGRHDSLVP</sequence>
<evidence type="ECO:0000259" key="15">
    <source>
        <dbReference type="PROSITE" id="PS50835"/>
    </source>
</evidence>
<feature type="transmembrane region" description="Helical" evidence="14">
    <location>
        <begin position="368"/>
        <end position="393"/>
    </location>
</feature>
<dbReference type="Gene3D" id="2.20.100.10">
    <property type="entry name" value="Thrombospondin type-1 (TSP1) repeat"/>
    <property type="match status" value="2"/>
</dbReference>
<dbReference type="PANTHER" id="PTHR12582">
    <property type="entry name" value="NETRIN RECEPTOR UNC5"/>
    <property type="match status" value="1"/>
</dbReference>
<dbReference type="Pfam" id="PF17217">
    <property type="entry name" value="UPA"/>
    <property type="match status" value="1"/>
</dbReference>
<evidence type="ECO:0000256" key="5">
    <source>
        <dbReference type="ARBA" id="ARBA00022692"/>
    </source>
</evidence>
<reference evidence="17" key="1">
    <citation type="submission" date="2025-08" db="UniProtKB">
        <authorList>
            <consortium name="Ensembl"/>
        </authorList>
    </citation>
    <scope>IDENTIFICATION</scope>
</reference>
<evidence type="ECO:0000256" key="1">
    <source>
        <dbReference type="ARBA" id="ARBA00004251"/>
    </source>
</evidence>